<accession>A0A4Y2SEF6</accession>
<gene>
    <name evidence="3" type="ORF">AVEN_180787_1</name>
</gene>
<evidence type="ECO:0000313" key="4">
    <source>
        <dbReference type="Proteomes" id="UP000499080"/>
    </source>
</evidence>
<dbReference type="InterPro" id="IPR012132">
    <property type="entry name" value="GMC_OxRdtase"/>
</dbReference>
<comment type="similarity">
    <text evidence="1">Belongs to the GMC oxidoreductase family.</text>
</comment>
<dbReference type="Gene3D" id="3.50.50.60">
    <property type="entry name" value="FAD/NAD(P)-binding domain"/>
    <property type="match status" value="1"/>
</dbReference>
<dbReference type="InterPro" id="IPR007867">
    <property type="entry name" value="GMC_OxRtase_C"/>
</dbReference>
<dbReference type="PANTHER" id="PTHR11552:SF227">
    <property type="entry name" value="GLUCOSE DEHYDROGENASE [FAD, QUINONE]-LIKE PROTEIN"/>
    <property type="match status" value="1"/>
</dbReference>
<dbReference type="SUPFAM" id="SSF51905">
    <property type="entry name" value="FAD/NAD(P)-binding domain"/>
    <property type="match status" value="1"/>
</dbReference>
<sequence length="137" mass="15587">MLCGIHNIVGTPWRYRKISCANREGLRFGNGGWQAHDPSHRQIQEEKILVSSSEASLGEFWYLRRVKGIQGLRVVDASVMPIVPSGNTNIPTIMVAEKASDIIKESMPCVSHKFPNNYDVPGFTDIYNSYEYYTYDR</sequence>
<dbReference type="InterPro" id="IPR036188">
    <property type="entry name" value="FAD/NAD-bd_sf"/>
</dbReference>
<evidence type="ECO:0000313" key="3">
    <source>
        <dbReference type="EMBL" id="GBN86183.1"/>
    </source>
</evidence>
<organism evidence="3 4">
    <name type="scientific">Araneus ventricosus</name>
    <name type="common">Orbweaver spider</name>
    <name type="synonym">Epeira ventricosa</name>
    <dbReference type="NCBI Taxonomy" id="182803"/>
    <lineage>
        <taxon>Eukaryota</taxon>
        <taxon>Metazoa</taxon>
        <taxon>Ecdysozoa</taxon>
        <taxon>Arthropoda</taxon>
        <taxon>Chelicerata</taxon>
        <taxon>Arachnida</taxon>
        <taxon>Araneae</taxon>
        <taxon>Araneomorphae</taxon>
        <taxon>Entelegynae</taxon>
        <taxon>Araneoidea</taxon>
        <taxon>Araneidae</taxon>
        <taxon>Araneus</taxon>
    </lineage>
</organism>
<dbReference type="EMBL" id="BGPR01021162">
    <property type="protein sequence ID" value="GBN86183.1"/>
    <property type="molecule type" value="Genomic_DNA"/>
</dbReference>
<keyword evidence="4" id="KW-1185">Reference proteome</keyword>
<dbReference type="Pfam" id="PF05199">
    <property type="entry name" value="GMC_oxred_C"/>
    <property type="match status" value="1"/>
</dbReference>
<dbReference type="GO" id="GO:0050660">
    <property type="term" value="F:flavin adenine dinucleotide binding"/>
    <property type="evidence" value="ECO:0007669"/>
    <property type="project" value="InterPro"/>
</dbReference>
<protein>
    <recommendedName>
        <fullName evidence="2">Glucose-methanol-choline oxidoreductase C-terminal domain-containing protein</fullName>
    </recommendedName>
</protein>
<comment type="caution">
    <text evidence="3">The sequence shown here is derived from an EMBL/GenBank/DDBJ whole genome shotgun (WGS) entry which is preliminary data.</text>
</comment>
<reference evidence="3 4" key="1">
    <citation type="journal article" date="2019" name="Sci. Rep.">
        <title>Orb-weaving spider Araneus ventricosus genome elucidates the spidroin gene catalogue.</title>
        <authorList>
            <person name="Kono N."/>
            <person name="Nakamura H."/>
            <person name="Ohtoshi R."/>
            <person name="Moran D.A.P."/>
            <person name="Shinohara A."/>
            <person name="Yoshida Y."/>
            <person name="Fujiwara M."/>
            <person name="Mori M."/>
            <person name="Tomita M."/>
            <person name="Arakawa K."/>
        </authorList>
    </citation>
    <scope>NUCLEOTIDE SEQUENCE [LARGE SCALE GENOMIC DNA]</scope>
</reference>
<dbReference type="Proteomes" id="UP000499080">
    <property type="component" value="Unassembled WGS sequence"/>
</dbReference>
<evidence type="ECO:0000259" key="2">
    <source>
        <dbReference type="Pfam" id="PF05199"/>
    </source>
</evidence>
<evidence type="ECO:0000256" key="1">
    <source>
        <dbReference type="ARBA" id="ARBA00010790"/>
    </source>
</evidence>
<feature type="domain" description="Glucose-methanol-choline oxidoreductase C-terminal" evidence="2">
    <location>
        <begin position="65"/>
        <end position="96"/>
    </location>
</feature>
<dbReference type="OrthoDB" id="269227at2759"/>
<dbReference type="GO" id="GO:0016614">
    <property type="term" value="F:oxidoreductase activity, acting on CH-OH group of donors"/>
    <property type="evidence" value="ECO:0007669"/>
    <property type="project" value="InterPro"/>
</dbReference>
<name>A0A4Y2SEF6_ARAVE</name>
<proteinExistence type="inferred from homology"/>
<dbReference type="PANTHER" id="PTHR11552">
    <property type="entry name" value="GLUCOSE-METHANOL-CHOLINE GMC OXIDOREDUCTASE"/>
    <property type="match status" value="1"/>
</dbReference>
<dbReference type="AlphaFoldDB" id="A0A4Y2SEF6"/>